<protein>
    <submittedName>
        <fullName evidence="2">Arylamine N-acetyltransferase 2</fullName>
    </submittedName>
</protein>
<evidence type="ECO:0000256" key="1">
    <source>
        <dbReference type="ARBA" id="ARBA00006547"/>
    </source>
</evidence>
<dbReference type="Gene3D" id="3.30.2140.20">
    <property type="match status" value="1"/>
</dbReference>
<dbReference type="PANTHER" id="PTHR11786">
    <property type="entry name" value="N-HYDROXYARYLAMINE O-ACETYLTRANSFERASE"/>
    <property type="match status" value="1"/>
</dbReference>
<dbReference type="AlphaFoldDB" id="A0A017SIJ0"/>
<dbReference type="InterPro" id="IPR001447">
    <property type="entry name" value="Arylamine_N-AcTrfase"/>
</dbReference>
<dbReference type="SUPFAM" id="SSF54001">
    <property type="entry name" value="Cysteine proteinases"/>
    <property type="match status" value="1"/>
</dbReference>
<name>A0A017SIJ0_ASPRC</name>
<gene>
    <name evidence="2" type="ORF">EURHEDRAFT_401551</name>
</gene>
<dbReference type="GO" id="GO:0016407">
    <property type="term" value="F:acetyltransferase activity"/>
    <property type="evidence" value="ECO:0007669"/>
    <property type="project" value="InterPro"/>
</dbReference>
<evidence type="ECO:0000313" key="2">
    <source>
        <dbReference type="EMBL" id="EYE96479.1"/>
    </source>
</evidence>
<organism evidence="2 3">
    <name type="scientific">Aspergillus ruber (strain CBS 135680)</name>
    <dbReference type="NCBI Taxonomy" id="1388766"/>
    <lineage>
        <taxon>Eukaryota</taxon>
        <taxon>Fungi</taxon>
        <taxon>Dikarya</taxon>
        <taxon>Ascomycota</taxon>
        <taxon>Pezizomycotina</taxon>
        <taxon>Eurotiomycetes</taxon>
        <taxon>Eurotiomycetidae</taxon>
        <taxon>Eurotiales</taxon>
        <taxon>Aspergillaceae</taxon>
        <taxon>Aspergillus</taxon>
        <taxon>Aspergillus subgen. Aspergillus</taxon>
    </lineage>
</organism>
<reference evidence="3" key="1">
    <citation type="journal article" date="2014" name="Nat. Commun.">
        <title>Genomic adaptations of the halophilic Dead Sea filamentous fungus Eurotium rubrum.</title>
        <authorList>
            <person name="Kis-Papo T."/>
            <person name="Weig A.R."/>
            <person name="Riley R."/>
            <person name="Persoh D."/>
            <person name="Salamov A."/>
            <person name="Sun H."/>
            <person name="Lipzen A."/>
            <person name="Wasser S.P."/>
            <person name="Rambold G."/>
            <person name="Grigoriev I.V."/>
            <person name="Nevo E."/>
        </authorList>
    </citation>
    <scope>NUCLEOTIDE SEQUENCE [LARGE SCALE GENOMIC DNA]</scope>
    <source>
        <strain evidence="3">CBS 135680</strain>
    </source>
</reference>
<dbReference type="GeneID" id="63695221"/>
<dbReference type="PANTHER" id="PTHR11786:SF0">
    <property type="entry name" value="ARYLAMINE N-ACETYLTRANSFERASE 4-RELATED"/>
    <property type="match status" value="1"/>
</dbReference>
<dbReference type="RefSeq" id="XP_040640167.1">
    <property type="nucleotide sequence ID" value="XM_040780097.1"/>
</dbReference>
<accession>A0A017SIJ0</accession>
<comment type="similarity">
    <text evidence="1">Belongs to the arylamine N-acetyltransferase family.</text>
</comment>
<keyword evidence="3" id="KW-1185">Reference proteome</keyword>
<dbReference type="InterPro" id="IPR053710">
    <property type="entry name" value="Arylamine_NAT_domain_sf"/>
</dbReference>
<proteinExistence type="inferred from homology"/>
<dbReference type="OrthoDB" id="10260017at2759"/>
<keyword evidence="2" id="KW-0808">Transferase</keyword>
<dbReference type="EMBL" id="KK088418">
    <property type="protein sequence ID" value="EYE96479.1"/>
    <property type="molecule type" value="Genomic_DNA"/>
</dbReference>
<dbReference type="STRING" id="1388766.A0A017SIJ0"/>
<evidence type="ECO:0000313" key="3">
    <source>
        <dbReference type="Proteomes" id="UP000019804"/>
    </source>
</evidence>
<dbReference type="Proteomes" id="UP000019804">
    <property type="component" value="Unassembled WGS sequence"/>
</dbReference>
<dbReference type="HOGENOM" id="CLU_049918_2_0_1"/>
<dbReference type="InterPro" id="IPR038765">
    <property type="entry name" value="Papain-like_cys_pep_sf"/>
</dbReference>
<sequence>MVLQNRTQTSSYSTEQVTNWLESLNLPQTFHRYTQCPEKFPKTAESLRILMRCQITTFPYENLSVHYSPTHLVDICPEALYEKMMGPDNRKRGGYCMELSIFFHHMLRGLGFFVYMTGVRNRARTNGIPSGEYQGWTHIVNIVHLPLGEKFALDVAFGGDGPITPLLLEGSRTAVPNIGPQQVRLIQDTIPKQQLETTKLWIYQYRNGPDREWNSFYSFAELEFFQEDFEVMNWFASARTLHRWTVLVVRFLREADCSLFSERGEWGLSTADVGIVGKVMLVNDVVKVNLGGKTEIVRSFDSEKGRLQALKEYFGIELTSDQQQGILGWDMRLTN</sequence>
<dbReference type="Pfam" id="PF00797">
    <property type="entry name" value="Acetyltransf_2"/>
    <property type="match status" value="1"/>
</dbReference>